<keyword evidence="3" id="KW-1185">Reference proteome</keyword>
<evidence type="ECO:0000313" key="3">
    <source>
        <dbReference type="Proteomes" id="UP000000810"/>
    </source>
</evidence>
<evidence type="ECO:0000313" key="1">
    <source>
        <dbReference type="EMBL" id="CAB49142.1"/>
    </source>
</evidence>
<dbReference type="eggNOG" id="arCOG05734">
    <property type="taxonomic scope" value="Archaea"/>
</dbReference>
<dbReference type="KEGG" id="pab:PAB0150"/>
<reference evidence="1" key="2">
    <citation type="journal article" date="2000" name="J. Mol. Biol.">
        <title>Archaeal homologs of eukaryotic methylation guide small nucleolar RNAs: lessons from the Pyrococcus genomes.</title>
        <authorList>
            <person name="Gaspin C."/>
            <person name="Cavaille J."/>
            <person name="Erauso G."/>
        </authorList>
    </citation>
    <scope>NUCLEOTIDE SEQUENCE</scope>
    <source>
        <strain evidence="1">Orsay</strain>
    </source>
</reference>
<dbReference type="AlphaFoldDB" id="Q9V256"/>
<dbReference type="HOGENOM" id="CLU_1032976_0_0_2"/>
<evidence type="ECO:0000313" key="4">
    <source>
        <dbReference type="Proteomes" id="UP000009139"/>
    </source>
</evidence>
<reference evidence="2 4" key="5">
    <citation type="journal article" date="2012" name="Curr. Microbiol.">
        <title>Re-annotation of two hyperthermophilic archaea Pyrococcus abyssi GE5 and Pyrococcus furiosus DSM 3638.</title>
        <authorList>
            <person name="Gao J."/>
            <person name="Wang J."/>
        </authorList>
    </citation>
    <scope>GENOME REANNOTATION</scope>
    <source>
        <strain evidence="2">GE5</strain>
        <strain evidence="4">GE5 / Orsay</strain>
    </source>
</reference>
<dbReference type="PIR" id="G75211">
    <property type="entry name" value="G75211"/>
</dbReference>
<reference evidence="1 3" key="4">
    <citation type="journal article" date="2003" name="Mol. Microbiol.">
        <title>An integrated analysis of the genome of the hyperthermophilic archaeon Pyrococcus abyssi.</title>
        <authorList>
            <person name="Cohen G."/>
            <person name="Barbe V."/>
            <person name="Flament D."/>
            <person name="Galperin M."/>
            <person name="Heilig R."/>
            <person name="Ripp R."/>
            <person name="Lecompte O."/>
            <person name="Prieur D."/>
            <person name="Poch O."/>
            <person name="Quellerou J."/>
            <person name="Thierry J.C."/>
            <person name="Van der Oost J."/>
            <person name="Weissenbach J."/>
            <person name="Zivanovic Y."/>
            <person name="Forterre P."/>
        </authorList>
    </citation>
    <scope>NUCLEOTIDE SEQUENCE [LARGE SCALE GENOMIC DNA]</scope>
    <source>
        <strain evidence="3">GE5 / Orsay</strain>
        <strain evidence="1">Orsay</strain>
    </source>
</reference>
<dbReference type="Proteomes" id="UP000009139">
    <property type="component" value="Chromosome"/>
</dbReference>
<reference evidence="1" key="3">
    <citation type="journal article" date="2001" name="Genome Res.">
        <title>Genome evolution at the genus level: comparison of three complete genomes of hyperthermophilic archaea.</title>
        <authorList>
            <person name="Lecompte O."/>
            <person name="Ripp R."/>
            <person name="Puzos-Barbe V."/>
            <person name="Duprat S."/>
            <person name="Heilig R."/>
            <person name="Dietrich J."/>
            <person name="Thierry J.C."/>
            <person name="Poch O."/>
        </authorList>
    </citation>
    <scope>NUCLEOTIDE SEQUENCE</scope>
    <source>
        <strain evidence="1">Orsay</strain>
    </source>
</reference>
<protein>
    <submittedName>
        <fullName evidence="1">Uncharacterized protein</fullName>
    </submittedName>
</protein>
<evidence type="ECO:0000313" key="2">
    <source>
        <dbReference type="EMBL" id="CCE69594.1"/>
    </source>
</evidence>
<reference evidence="1" key="1">
    <citation type="submission" date="1999-07" db="EMBL/GenBank/DDBJ databases">
        <authorList>
            <person name="Genoscope"/>
        </authorList>
    </citation>
    <scope>NUCLEOTIDE SEQUENCE</scope>
    <source>
        <strain evidence="1">Orsay</strain>
    </source>
</reference>
<gene>
    <name evidence="1" type="ordered locus">PAB0150</name>
</gene>
<dbReference type="EMBL" id="AJ248283">
    <property type="protein sequence ID" value="CAB49142.1"/>
    <property type="molecule type" value="Genomic_DNA"/>
</dbReference>
<name>Q9V256_PYRAB</name>
<dbReference type="Proteomes" id="UP000000810">
    <property type="component" value="Chromosome"/>
</dbReference>
<accession>Q9V256</accession>
<dbReference type="EMBL" id="HE613800">
    <property type="protein sequence ID" value="CCE69594.1"/>
    <property type="molecule type" value="Genomic_DNA"/>
</dbReference>
<dbReference type="STRING" id="272844.PAB0150"/>
<organism evidence="1 3">
    <name type="scientific">Pyrococcus abyssi (strain GE5 / Orsay)</name>
    <dbReference type="NCBI Taxonomy" id="272844"/>
    <lineage>
        <taxon>Archaea</taxon>
        <taxon>Methanobacteriati</taxon>
        <taxon>Methanobacteriota</taxon>
        <taxon>Thermococci</taxon>
        <taxon>Thermococcales</taxon>
        <taxon>Thermococcaceae</taxon>
        <taxon>Pyrococcus</taxon>
    </lineage>
</organism>
<sequence length="269" mass="31142">MRRMRIEVISKDAMNELSRVLSKAGIMNRTREELDWVAEHKISLRRKLKELKSIKIGAVKDRASELESTLRFLIEKLKDGEITLDDIGDDPELIEALESLERGGYLKVEDNSIRLQKDVDSVEDIEVEVLIPVEEVADYLEELESLGAKVITEVFFVKRYYVEVMEVELEAIQKALEIAEEYADEEDILESSIAGISKSLLSKVILELVKDIRRKNELVEMLMNMEPIELEGDKGSLRIYFEEDVLEEILKELQTLGYLKVKGNRIWFY</sequence>
<dbReference type="PATRIC" id="fig|272844.11.peg.234"/>
<proteinExistence type="predicted"/>